<protein>
    <recommendedName>
        <fullName evidence="4">Glycosyltransferase RgtA/B/C/D-like domain-containing protein</fullName>
    </recommendedName>
</protein>
<keyword evidence="3" id="KW-1185">Reference proteome</keyword>
<feature type="transmembrane region" description="Helical" evidence="1">
    <location>
        <begin position="110"/>
        <end position="132"/>
    </location>
</feature>
<feature type="transmembrane region" description="Helical" evidence="1">
    <location>
        <begin position="189"/>
        <end position="206"/>
    </location>
</feature>
<evidence type="ECO:0000313" key="3">
    <source>
        <dbReference type="Proteomes" id="UP000676565"/>
    </source>
</evidence>
<dbReference type="RefSeq" id="WP_210652114.1">
    <property type="nucleotide sequence ID" value="NZ_JAGKQQ010000001.1"/>
</dbReference>
<feature type="transmembrane region" description="Helical" evidence="1">
    <location>
        <begin position="306"/>
        <end position="324"/>
    </location>
</feature>
<sequence length="445" mass="49431">MRASFIHRSVGSVVVLVGAWISAVAPIGIGSDGLVRFETLDTLLRHETLDRGRYSLVGPVLATPLWYLGEALGAPAETVWMFNRIVFLAGGGGLWFVLRPILSPRERPRFAALLLFGSMFPWHVMGFFAEVFHVVCVGAGLALLATRRGWRAWLGAALCAVGTANVPASAVGLGSAACVLVWYERRLRYFAVPALAAALIVLENYLRRGDPLDGGYVTEAGNRTVLPYSGLPDFSYPFFFGLLSILFSFGKGLVFFAPGLFARYPEEGPRGAQEDRARLVYRTWVAVVLGLVLVYSRWWAWYGGAVWGPRFFLFAALPASLVLARWTARAETRSTWANVFVLLAVALSCWVGVNGIVFQGYGMERYWANEFEFEYLTWYVPECSALWLPFVVHKALVWQDYARLAAFALGFMYLAGPVVRVLALRACEGCVRVWRSALLGPRWRV</sequence>
<keyword evidence="1" id="KW-0472">Membrane</keyword>
<feature type="transmembrane region" description="Helical" evidence="1">
    <location>
        <begin position="12"/>
        <end position="31"/>
    </location>
</feature>
<proteinExistence type="predicted"/>
<evidence type="ECO:0000256" key="1">
    <source>
        <dbReference type="SAM" id="Phobius"/>
    </source>
</evidence>
<reference evidence="2 3" key="1">
    <citation type="submission" date="2021-04" db="EMBL/GenBank/DDBJ databases">
        <authorList>
            <person name="Ivanova A."/>
        </authorList>
    </citation>
    <scope>NUCLEOTIDE SEQUENCE [LARGE SCALE GENOMIC DNA]</scope>
    <source>
        <strain evidence="2 3">G18</strain>
    </source>
</reference>
<feature type="transmembrane region" description="Helical" evidence="1">
    <location>
        <begin position="336"/>
        <end position="358"/>
    </location>
</feature>
<feature type="transmembrane region" description="Helical" evidence="1">
    <location>
        <begin position="404"/>
        <end position="423"/>
    </location>
</feature>
<feature type="transmembrane region" description="Helical" evidence="1">
    <location>
        <begin position="81"/>
        <end position="98"/>
    </location>
</feature>
<keyword evidence="1" id="KW-0812">Transmembrane</keyword>
<dbReference type="Proteomes" id="UP000676565">
    <property type="component" value="Unassembled WGS sequence"/>
</dbReference>
<feature type="transmembrane region" description="Helical" evidence="1">
    <location>
        <begin position="279"/>
        <end position="300"/>
    </location>
</feature>
<comment type="caution">
    <text evidence="2">The sequence shown here is derived from an EMBL/GenBank/DDBJ whole genome shotgun (WGS) entry which is preliminary data.</text>
</comment>
<feature type="transmembrane region" description="Helical" evidence="1">
    <location>
        <begin position="152"/>
        <end position="182"/>
    </location>
</feature>
<keyword evidence="1" id="KW-1133">Transmembrane helix</keyword>
<name>A0ABS5BK01_9BACT</name>
<accession>A0ABS5BK01</accession>
<evidence type="ECO:0008006" key="4">
    <source>
        <dbReference type="Google" id="ProtNLM"/>
    </source>
</evidence>
<organism evidence="2 3">
    <name type="scientific">Gemmata palustris</name>
    <dbReference type="NCBI Taxonomy" id="2822762"/>
    <lineage>
        <taxon>Bacteria</taxon>
        <taxon>Pseudomonadati</taxon>
        <taxon>Planctomycetota</taxon>
        <taxon>Planctomycetia</taxon>
        <taxon>Gemmatales</taxon>
        <taxon>Gemmataceae</taxon>
        <taxon>Gemmata</taxon>
    </lineage>
</organism>
<gene>
    <name evidence="2" type="ORF">J8F10_01800</name>
</gene>
<feature type="transmembrane region" description="Helical" evidence="1">
    <location>
        <begin position="236"/>
        <end position="258"/>
    </location>
</feature>
<dbReference type="EMBL" id="JAGKQQ010000001">
    <property type="protein sequence ID" value="MBP3954032.1"/>
    <property type="molecule type" value="Genomic_DNA"/>
</dbReference>
<evidence type="ECO:0000313" key="2">
    <source>
        <dbReference type="EMBL" id="MBP3954032.1"/>
    </source>
</evidence>